<protein>
    <recommendedName>
        <fullName evidence="14">Olfactory receptor</fullName>
    </recommendedName>
</protein>
<evidence type="ECO:0000256" key="2">
    <source>
        <dbReference type="ARBA" id="ARBA00022475"/>
    </source>
</evidence>
<evidence type="ECO:0000256" key="13">
    <source>
        <dbReference type="RuleBase" id="RU000688"/>
    </source>
</evidence>
<dbReference type="PANTHER" id="PTHR26451">
    <property type="entry name" value="G_PROTEIN_RECEP_F1_2 DOMAIN-CONTAINING PROTEIN"/>
    <property type="match status" value="1"/>
</dbReference>
<dbReference type="Pfam" id="PF13853">
    <property type="entry name" value="7tm_4"/>
    <property type="match status" value="1"/>
</dbReference>
<evidence type="ECO:0000256" key="12">
    <source>
        <dbReference type="ARBA" id="ARBA00023224"/>
    </source>
</evidence>
<sequence>MTSQFNSSLEIVFVLHGLNLTHIYFVFILILYIFTMFINVTLICAIVLEKMLHDPMYLFLCNLCVNGIIGASSFYPKILYDILFDSYVITYIGCLTQIFVIYFYVFCECTNLTVMAYDRYVAICKPLHYHCIMTIRKTNRHIYFVFILILYLITICINLTLIFTIFLFLTSRLPLCGVDIDKLYCSNWAVVKLSCVDTTLNYISGFVFIYSHVFQTILVLISYIKIIKASLRTQAGRRKFMQTCLPHLITLINFVISLLFDVMYARYGSNTSLLALRNIMAVEFLVVPPLVNPIVYGINLTQIRKCVVIMHLCLSTYTLYKAIKIVFSFKDIMKDKW</sequence>
<evidence type="ECO:0000256" key="7">
    <source>
        <dbReference type="ARBA" id="ARBA00023040"/>
    </source>
</evidence>
<feature type="transmembrane region" description="Helical" evidence="14">
    <location>
        <begin position="279"/>
        <end position="299"/>
    </location>
</feature>
<evidence type="ECO:0000256" key="6">
    <source>
        <dbReference type="ARBA" id="ARBA00022989"/>
    </source>
</evidence>
<dbReference type="PANTHER" id="PTHR26451:SF871">
    <property type="entry name" value="ODORANT RECEPTOR-RELATED"/>
    <property type="match status" value="1"/>
</dbReference>
<proteinExistence type="inferred from homology"/>
<feature type="transmembrane region" description="Helical" evidence="14">
    <location>
        <begin position="306"/>
        <end position="327"/>
    </location>
</feature>
<dbReference type="Proteomes" id="UP000265140">
    <property type="component" value="Chromosome 7"/>
</dbReference>
<keyword evidence="12 13" id="KW-0807">Transducer</keyword>
<name>A0AAY5L3F5_ESOLU</name>
<dbReference type="InterPro" id="IPR052921">
    <property type="entry name" value="GPCR1_Superfamily_Member"/>
</dbReference>
<organism evidence="16 17">
    <name type="scientific">Esox lucius</name>
    <name type="common">Northern pike</name>
    <dbReference type="NCBI Taxonomy" id="8010"/>
    <lineage>
        <taxon>Eukaryota</taxon>
        <taxon>Metazoa</taxon>
        <taxon>Chordata</taxon>
        <taxon>Craniata</taxon>
        <taxon>Vertebrata</taxon>
        <taxon>Euteleostomi</taxon>
        <taxon>Actinopterygii</taxon>
        <taxon>Neopterygii</taxon>
        <taxon>Teleostei</taxon>
        <taxon>Protacanthopterygii</taxon>
        <taxon>Esociformes</taxon>
        <taxon>Esocidae</taxon>
        <taxon>Esox</taxon>
    </lineage>
</organism>
<evidence type="ECO:0000256" key="10">
    <source>
        <dbReference type="ARBA" id="ARBA00023170"/>
    </source>
</evidence>
<dbReference type="SUPFAM" id="SSF81321">
    <property type="entry name" value="Family A G protein-coupled receptor-like"/>
    <property type="match status" value="1"/>
</dbReference>
<keyword evidence="17" id="KW-1185">Reference proteome</keyword>
<evidence type="ECO:0000256" key="14">
    <source>
        <dbReference type="RuleBase" id="RU363047"/>
    </source>
</evidence>
<dbReference type="PRINTS" id="PR00237">
    <property type="entry name" value="GPCRRHODOPSN"/>
</dbReference>
<keyword evidence="10 13" id="KW-0675">Receptor</keyword>
<evidence type="ECO:0000256" key="11">
    <source>
        <dbReference type="ARBA" id="ARBA00023180"/>
    </source>
</evidence>
<evidence type="ECO:0000256" key="3">
    <source>
        <dbReference type="ARBA" id="ARBA00022606"/>
    </source>
</evidence>
<keyword evidence="8 14" id="KW-0472">Membrane</keyword>
<evidence type="ECO:0000256" key="8">
    <source>
        <dbReference type="ARBA" id="ARBA00023136"/>
    </source>
</evidence>
<reference evidence="16 17" key="1">
    <citation type="submission" date="2020-02" db="EMBL/GenBank/DDBJ databases">
        <title>Esox lucius (northern pike) genome, fEsoLuc1, primary haplotype.</title>
        <authorList>
            <person name="Myers G."/>
            <person name="Karagic N."/>
            <person name="Meyer A."/>
            <person name="Pippel M."/>
            <person name="Reichard M."/>
            <person name="Winkler S."/>
            <person name="Tracey A."/>
            <person name="Sims Y."/>
            <person name="Howe K."/>
            <person name="Rhie A."/>
            <person name="Formenti G."/>
            <person name="Durbin R."/>
            <person name="Fedrigo O."/>
            <person name="Jarvis E.D."/>
        </authorList>
    </citation>
    <scope>NUCLEOTIDE SEQUENCE [LARGE SCALE GENOMIC DNA]</scope>
</reference>
<evidence type="ECO:0000313" key="16">
    <source>
        <dbReference type="Ensembl" id="ENSELUP00000095649.1"/>
    </source>
</evidence>
<dbReference type="InterPro" id="IPR000276">
    <property type="entry name" value="GPCR_Rhodpsn"/>
</dbReference>
<dbReference type="AlphaFoldDB" id="A0AAY5L3F5"/>
<comment type="similarity">
    <text evidence="13">Belongs to the G-protein coupled receptor 1 family.</text>
</comment>
<dbReference type="Ensembl" id="ENSELUT00000108672.1">
    <property type="protein sequence ID" value="ENSELUP00000095649.1"/>
    <property type="gene ID" value="ENSELUG00000029689.2"/>
</dbReference>
<dbReference type="FunFam" id="1.20.1070.10:FF:000024">
    <property type="entry name" value="Olfactory receptor"/>
    <property type="match status" value="1"/>
</dbReference>
<feature type="transmembrane region" description="Helical" evidence="14">
    <location>
        <begin position="23"/>
        <end position="48"/>
    </location>
</feature>
<feature type="domain" description="G-protein coupled receptors family 1 profile" evidence="15">
    <location>
        <begin position="38"/>
        <end position="296"/>
    </location>
</feature>
<dbReference type="PROSITE" id="PS00237">
    <property type="entry name" value="G_PROTEIN_RECEP_F1_1"/>
    <property type="match status" value="1"/>
</dbReference>
<reference evidence="16" key="3">
    <citation type="submission" date="2025-09" db="UniProtKB">
        <authorList>
            <consortium name="Ensembl"/>
        </authorList>
    </citation>
    <scope>IDENTIFICATION</scope>
</reference>
<keyword evidence="6 14" id="KW-1133">Transmembrane helix</keyword>
<keyword evidence="3 14" id="KW-0716">Sensory transduction</keyword>
<evidence type="ECO:0000259" key="15">
    <source>
        <dbReference type="PROSITE" id="PS50262"/>
    </source>
</evidence>
<keyword evidence="11" id="KW-0325">Glycoprotein</keyword>
<keyword evidence="2 14" id="KW-1003">Cell membrane</keyword>
<dbReference type="GO" id="GO:0004984">
    <property type="term" value="F:olfactory receptor activity"/>
    <property type="evidence" value="ECO:0007669"/>
    <property type="project" value="InterPro"/>
</dbReference>
<evidence type="ECO:0000256" key="5">
    <source>
        <dbReference type="ARBA" id="ARBA00022725"/>
    </source>
</evidence>
<feature type="transmembrane region" description="Helical" evidence="14">
    <location>
        <begin position="142"/>
        <end position="169"/>
    </location>
</feature>
<dbReference type="PRINTS" id="PR00245">
    <property type="entry name" value="OLFACTORYR"/>
</dbReference>
<dbReference type="InterPro" id="IPR017452">
    <property type="entry name" value="GPCR_Rhodpsn_7TM"/>
</dbReference>
<dbReference type="GO" id="GO:0004930">
    <property type="term" value="F:G protein-coupled receptor activity"/>
    <property type="evidence" value="ECO:0007669"/>
    <property type="project" value="UniProtKB-KW"/>
</dbReference>
<evidence type="ECO:0000256" key="1">
    <source>
        <dbReference type="ARBA" id="ARBA00004651"/>
    </source>
</evidence>
<keyword evidence="5 14" id="KW-0552">Olfaction</keyword>
<keyword evidence="9" id="KW-1015">Disulfide bond</keyword>
<evidence type="ECO:0000256" key="4">
    <source>
        <dbReference type="ARBA" id="ARBA00022692"/>
    </source>
</evidence>
<dbReference type="PROSITE" id="PS50262">
    <property type="entry name" value="G_PROTEIN_RECEP_F1_2"/>
    <property type="match status" value="1"/>
</dbReference>
<feature type="transmembrane region" description="Helical" evidence="14">
    <location>
        <begin position="202"/>
        <end position="224"/>
    </location>
</feature>
<evidence type="ECO:0000256" key="9">
    <source>
        <dbReference type="ARBA" id="ARBA00023157"/>
    </source>
</evidence>
<feature type="transmembrane region" description="Helical" evidence="14">
    <location>
        <begin position="87"/>
        <end position="107"/>
    </location>
</feature>
<reference evidence="16" key="2">
    <citation type="submission" date="2025-08" db="UniProtKB">
        <authorList>
            <consortium name="Ensembl"/>
        </authorList>
    </citation>
    <scope>IDENTIFICATION</scope>
</reference>
<accession>A0AAY5L3F5</accession>
<evidence type="ECO:0000313" key="17">
    <source>
        <dbReference type="Proteomes" id="UP000265140"/>
    </source>
</evidence>
<feature type="transmembrane region" description="Helical" evidence="14">
    <location>
        <begin position="55"/>
        <end position="75"/>
    </location>
</feature>
<comment type="subcellular location">
    <subcellularLocation>
        <location evidence="1 14">Cell membrane</location>
        <topology evidence="1 14">Multi-pass membrane protein</topology>
    </subcellularLocation>
</comment>
<dbReference type="GO" id="GO:0005549">
    <property type="term" value="F:odorant binding"/>
    <property type="evidence" value="ECO:0007669"/>
    <property type="project" value="TreeGrafter"/>
</dbReference>
<dbReference type="GeneTree" id="ENSGT00950000183023"/>
<dbReference type="InterPro" id="IPR000725">
    <property type="entry name" value="Olfact_rcpt"/>
</dbReference>
<dbReference type="Gene3D" id="1.20.1070.10">
    <property type="entry name" value="Rhodopsin 7-helix transmembrane proteins"/>
    <property type="match status" value="1"/>
</dbReference>
<dbReference type="GO" id="GO:0005886">
    <property type="term" value="C:plasma membrane"/>
    <property type="evidence" value="ECO:0007669"/>
    <property type="project" value="UniProtKB-SubCell"/>
</dbReference>
<keyword evidence="7 13" id="KW-0297">G-protein coupled receptor</keyword>
<keyword evidence="4 13" id="KW-0812">Transmembrane</keyword>
<feature type="transmembrane region" description="Helical" evidence="14">
    <location>
        <begin position="245"/>
        <end position="267"/>
    </location>
</feature>